<dbReference type="SUPFAM" id="SSF57845">
    <property type="entry name" value="B-box zinc-binding domain"/>
    <property type="match status" value="1"/>
</dbReference>
<dbReference type="EMBL" id="CAJNOJ010000004">
    <property type="protein sequence ID" value="CAF0744869.1"/>
    <property type="molecule type" value="Genomic_DNA"/>
</dbReference>
<evidence type="ECO:0000313" key="3">
    <source>
        <dbReference type="EMBL" id="CAF1112718.1"/>
    </source>
</evidence>
<dbReference type="EMBL" id="CAJNOR010001279">
    <property type="protein sequence ID" value="CAF1112718.1"/>
    <property type="molecule type" value="Genomic_DNA"/>
</dbReference>
<evidence type="ECO:0000313" key="2">
    <source>
        <dbReference type="EMBL" id="CAF0744869.1"/>
    </source>
</evidence>
<dbReference type="Proteomes" id="UP000663828">
    <property type="component" value="Unassembled WGS sequence"/>
</dbReference>
<proteinExistence type="predicted"/>
<feature type="domain" description="SAM" evidence="1">
    <location>
        <begin position="26"/>
        <end position="81"/>
    </location>
</feature>
<reference evidence="3" key="1">
    <citation type="submission" date="2021-02" db="EMBL/GenBank/DDBJ databases">
        <authorList>
            <person name="Nowell W R."/>
        </authorList>
    </citation>
    <scope>NUCLEOTIDE SEQUENCE</scope>
</reference>
<dbReference type="SUPFAM" id="SSF47769">
    <property type="entry name" value="SAM/Pointed domain"/>
    <property type="match status" value="1"/>
</dbReference>
<dbReference type="InterPro" id="IPR001660">
    <property type="entry name" value="SAM"/>
</dbReference>
<dbReference type="OrthoDB" id="10067653at2759"/>
<accession>A0A814Q0B4</accession>
<gene>
    <name evidence="2" type="ORF">EDS130_LOCUS1962</name>
    <name evidence="3" type="ORF">XAT740_LOCUS18952</name>
</gene>
<dbReference type="Pfam" id="PF07647">
    <property type="entry name" value="SAM_2"/>
    <property type="match status" value="1"/>
</dbReference>
<dbReference type="PROSITE" id="PS50105">
    <property type="entry name" value="SAM_DOMAIN"/>
    <property type="match status" value="1"/>
</dbReference>
<protein>
    <recommendedName>
        <fullName evidence="1">SAM domain-containing protein</fullName>
    </recommendedName>
</protein>
<comment type="caution">
    <text evidence="3">The sequence shown here is derived from an EMBL/GenBank/DDBJ whole genome shotgun (WGS) entry which is preliminary data.</text>
</comment>
<dbReference type="CDD" id="cd09487">
    <property type="entry name" value="SAM_superfamily"/>
    <property type="match status" value="1"/>
</dbReference>
<keyword evidence="4" id="KW-1185">Reference proteome</keyword>
<name>A0A814Q0B4_ADIRI</name>
<organism evidence="3 4">
    <name type="scientific">Adineta ricciae</name>
    <name type="common">Rotifer</name>
    <dbReference type="NCBI Taxonomy" id="249248"/>
    <lineage>
        <taxon>Eukaryota</taxon>
        <taxon>Metazoa</taxon>
        <taxon>Spiralia</taxon>
        <taxon>Gnathifera</taxon>
        <taxon>Rotifera</taxon>
        <taxon>Eurotatoria</taxon>
        <taxon>Bdelloidea</taxon>
        <taxon>Adinetida</taxon>
        <taxon>Adinetidae</taxon>
        <taxon>Adineta</taxon>
    </lineage>
</organism>
<dbReference type="InterPro" id="IPR013761">
    <property type="entry name" value="SAM/pointed_sf"/>
</dbReference>
<dbReference type="Proteomes" id="UP000663852">
    <property type="component" value="Unassembled WGS sequence"/>
</dbReference>
<evidence type="ECO:0000313" key="4">
    <source>
        <dbReference type="Proteomes" id="UP000663828"/>
    </source>
</evidence>
<dbReference type="AlphaFoldDB" id="A0A814Q0B4"/>
<sequence length="138" mass="15586">MDTPPSYETITGTGTNKTSNRLWETWYRKLIQLNFNQDEAAAYAKLFVQNEVIIDMIPELNDSILKSIGIEKAGHRIRILRLQNKASLPSLSPPPPSLQQIQSTVPAEINVPRCSWHPNVPAAEKCRDCNRLVCLSCR</sequence>
<dbReference type="Gene3D" id="1.10.150.50">
    <property type="entry name" value="Transcription Factor, Ets-1"/>
    <property type="match status" value="1"/>
</dbReference>
<evidence type="ECO:0000259" key="1">
    <source>
        <dbReference type="PROSITE" id="PS50105"/>
    </source>
</evidence>